<dbReference type="Pfam" id="PF05016">
    <property type="entry name" value="ParE_toxin"/>
    <property type="match status" value="1"/>
</dbReference>
<dbReference type="InterPro" id="IPR035093">
    <property type="entry name" value="RelE/ParE_toxin_dom_sf"/>
</dbReference>
<dbReference type="EMBL" id="BSPW01000096">
    <property type="protein sequence ID" value="GLT20200.1"/>
    <property type="molecule type" value="Genomic_DNA"/>
</dbReference>
<dbReference type="InterPro" id="IPR007712">
    <property type="entry name" value="RelE/ParE_toxin"/>
</dbReference>
<reference evidence="3" key="1">
    <citation type="journal article" date="2019" name="Int. J. Syst. Evol. Microbiol.">
        <title>The Global Catalogue of Microorganisms (GCM) 10K type strain sequencing project: providing services to taxonomists for standard genome sequencing and annotation.</title>
        <authorList>
            <consortium name="The Broad Institute Genomics Platform"/>
            <consortium name="The Broad Institute Genome Sequencing Center for Infectious Disease"/>
            <person name="Wu L."/>
            <person name="Ma J."/>
        </authorList>
    </citation>
    <scope>NUCLEOTIDE SEQUENCE [LARGE SCALE GENOMIC DNA]</scope>
    <source>
        <strain evidence="3">NBRC 108723</strain>
    </source>
</reference>
<accession>A0ABQ6F3V5</accession>
<evidence type="ECO:0008006" key="4">
    <source>
        <dbReference type="Google" id="ProtNLM"/>
    </source>
</evidence>
<protein>
    <recommendedName>
        <fullName evidence="4">Type II toxin-antitoxin system RelE/ParE family toxin</fullName>
    </recommendedName>
</protein>
<dbReference type="Proteomes" id="UP001157138">
    <property type="component" value="Unassembled WGS sequence"/>
</dbReference>
<gene>
    <name evidence="2" type="ORF">GCM10007938_39830</name>
</gene>
<dbReference type="RefSeq" id="WP_284194021.1">
    <property type="nucleotide sequence ID" value="NZ_BSPW01000096.1"/>
</dbReference>
<comment type="caution">
    <text evidence="2">The sequence shown here is derived from an EMBL/GenBank/DDBJ whole genome shotgun (WGS) entry which is preliminary data.</text>
</comment>
<keyword evidence="3" id="KW-1185">Reference proteome</keyword>
<evidence type="ECO:0000313" key="3">
    <source>
        <dbReference type="Proteomes" id="UP001157138"/>
    </source>
</evidence>
<evidence type="ECO:0000256" key="1">
    <source>
        <dbReference type="ARBA" id="ARBA00022649"/>
    </source>
</evidence>
<organism evidence="2 3">
    <name type="scientific">Vibrio zhanjiangensis</name>
    <dbReference type="NCBI Taxonomy" id="1046128"/>
    <lineage>
        <taxon>Bacteria</taxon>
        <taxon>Pseudomonadati</taxon>
        <taxon>Pseudomonadota</taxon>
        <taxon>Gammaproteobacteria</taxon>
        <taxon>Vibrionales</taxon>
        <taxon>Vibrionaceae</taxon>
        <taxon>Vibrio</taxon>
    </lineage>
</organism>
<proteinExistence type="predicted"/>
<name>A0ABQ6F3V5_9VIBR</name>
<evidence type="ECO:0000313" key="2">
    <source>
        <dbReference type="EMBL" id="GLT20200.1"/>
    </source>
</evidence>
<keyword evidence="1" id="KW-1277">Toxin-antitoxin system</keyword>
<sequence length="113" mass="13246">MTNKVNIQYTETFENSMNDVIEHLKQWSEVQDVIEKVESLLDTFEAQVSENPNIYSRCSELVELGVTNIRDYTRAGFRLLYEVMDEDTVIGLILLRQRQDISMALVDYCILYK</sequence>
<dbReference type="Gene3D" id="3.30.2310.20">
    <property type="entry name" value="RelE-like"/>
    <property type="match status" value="1"/>
</dbReference>